<comment type="caution">
    <text evidence="2">The sequence shown here is derived from an EMBL/GenBank/DDBJ whole genome shotgun (WGS) entry which is preliminary data.</text>
</comment>
<accession>A0ABM8Q9Q6</accession>
<keyword evidence="1" id="KW-0472">Membrane</keyword>
<proteinExistence type="predicted"/>
<reference evidence="2 3" key="1">
    <citation type="submission" date="2020-11" db="EMBL/GenBank/DDBJ databases">
        <authorList>
            <person name="Peeters C."/>
        </authorList>
    </citation>
    <scope>NUCLEOTIDE SEQUENCE [LARGE SCALE GENOMIC DNA]</scope>
    <source>
        <strain evidence="2 3">LMG 7974</strain>
    </source>
</reference>
<sequence length="31" mass="3656">MSLEFVLIVILAAWIGVCELRINRLEKRLKE</sequence>
<keyword evidence="1" id="KW-0812">Transmembrane</keyword>
<name>A0ABM8Q9Q6_9BACT</name>
<dbReference type="Proteomes" id="UP000789803">
    <property type="component" value="Unassembled WGS sequence"/>
</dbReference>
<keyword evidence="3" id="KW-1185">Reference proteome</keyword>
<dbReference type="EMBL" id="CAJHOF010000018">
    <property type="protein sequence ID" value="CAD7289598.1"/>
    <property type="molecule type" value="Genomic_DNA"/>
</dbReference>
<protein>
    <submittedName>
        <fullName evidence="2">Uncharacterized protein</fullName>
    </submittedName>
</protein>
<feature type="transmembrane region" description="Helical" evidence="1">
    <location>
        <begin position="6"/>
        <end position="22"/>
    </location>
</feature>
<evidence type="ECO:0000313" key="2">
    <source>
        <dbReference type="EMBL" id="CAD7289598.1"/>
    </source>
</evidence>
<organism evidence="2 3">
    <name type="scientific">Campylobacter majalis</name>
    <dbReference type="NCBI Taxonomy" id="2790656"/>
    <lineage>
        <taxon>Bacteria</taxon>
        <taxon>Pseudomonadati</taxon>
        <taxon>Campylobacterota</taxon>
        <taxon>Epsilonproteobacteria</taxon>
        <taxon>Campylobacterales</taxon>
        <taxon>Campylobacteraceae</taxon>
        <taxon>Campylobacter</taxon>
    </lineage>
</organism>
<evidence type="ECO:0000256" key="1">
    <source>
        <dbReference type="SAM" id="Phobius"/>
    </source>
</evidence>
<gene>
    <name evidence="2" type="ORF">LMG7974_01675</name>
</gene>
<keyword evidence="1" id="KW-1133">Transmembrane helix</keyword>
<evidence type="ECO:0000313" key="3">
    <source>
        <dbReference type="Proteomes" id="UP000789803"/>
    </source>
</evidence>